<dbReference type="SUPFAM" id="SSF52833">
    <property type="entry name" value="Thioredoxin-like"/>
    <property type="match status" value="1"/>
</dbReference>
<dbReference type="GO" id="GO:0006559">
    <property type="term" value="P:L-phenylalanine catabolic process"/>
    <property type="evidence" value="ECO:0007669"/>
    <property type="project" value="TreeGrafter"/>
</dbReference>
<protein>
    <recommendedName>
        <fullName evidence="6">Glutathione S-transferase</fullName>
    </recommendedName>
</protein>
<evidence type="ECO:0000313" key="3">
    <source>
        <dbReference type="EMBL" id="CAF1228877.1"/>
    </source>
</evidence>
<dbReference type="GO" id="GO:0006749">
    <property type="term" value="P:glutathione metabolic process"/>
    <property type="evidence" value="ECO:0007669"/>
    <property type="project" value="TreeGrafter"/>
</dbReference>
<dbReference type="Pfam" id="PF13409">
    <property type="entry name" value="GST_N_2"/>
    <property type="match status" value="1"/>
</dbReference>
<dbReference type="PANTHER" id="PTHR42673">
    <property type="entry name" value="MALEYLACETOACETATE ISOMERASE"/>
    <property type="match status" value="1"/>
</dbReference>
<dbReference type="Proteomes" id="UP000682733">
    <property type="component" value="Unassembled WGS sequence"/>
</dbReference>
<feature type="domain" description="GST N-terminal" evidence="1">
    <location>
        <begin position="23"/>
        <end position="105"/>
    </location>
</feature>
<dbReference type="Gene3D" id="3.40.30.10">
    <property type="entry name" value="Glutaredoxin"/>
    <property type="match status" value="1"/>
</dbReference>
<dbReference type="CDD" id="cd00299">
    <property type="entry name" value="GST_C_family"/>
    <property type="match status" value="1"/>
</dbReference>
<dbReference type="PANTHER" id="PTHR42673:SF4">
    <property type="entry name" value="MALEYLACETOACETATE ISOMERASE"/>
    <property type="match status" value="1"/>
</dbReference>
<dbReference type="CDD" id="cd00570">
    <property type="entry name" value="GST_N_family"/>
    <property type="match status" value="1"/>
</dbReference>
<dbReference type="SFLD" id="SFLDS00019">
    <property type="entry name" value="Glutathione_Transferase_(cytos"/>
    <property type="match status" value="1"/>
</dbReference>
<dbReference type="SFLD" id="SFLDG00358">
    <property type="entry name" value="Main_(cytGST)"/>
    <property type="match status" value="1"/>
</dbReference>
<dbReference type="SUPFAM" id="SSF47616">
    <property type="entry name" value="GST C-terminal domain-like"/>
    <property type="match status" value="1"/>
</dbReference>
<dbReference type="Proteomes" id="UP000677228">
    <property type="component" value="Unassembled WGS sequence"/>
</dbReference>
<dbReference type="AlphaFoldDB" id="A0A8S2EHY2"/>
<accession>A0A8S2EHY2</accession>
<evidence type="ECO:0008006" key="6">
    <source>
        <dbReference type="Google" id="ProtNLM"/>
    </source>
</evidence>
<dbReference type="GO" id="GO:0005739">
    <property type="term" value="C:mitochondrion"/>
    <property type="evidence" value="ECO:0007669"/>
    <property type="project" value="TreeGrafter"/>
</dbReference>
<evidence type="ECO:0000313" key="5">
    <source>
        <dbReference type="Proteomes" id="UP000677228"/>
    </source>
</evidence>
<proteinExistence type="predicted"/>
<evidence type="ECO:0000259" key="1">
    <source>
        <dbReference type="PROSITE" id="PS50404"/>
    </source>
</evidence>
<gene>
    <name evidence="3" type="ORF">OVA965_LOCUS25278</name>
    <name evidence="4" type="ORF">TMI583_LOCUS26005</name>
</gene>
<dbReference type="InterPro" id="IPR010987">
    <property type="entry name" value="Glutathione-S-Trfase_C-like"/>
</dbReference>
<dbReference type="EMBL" id="CAJOBA010037160">
    <property type="protein sequence ID" value="CAF4036882.1"/>
    <property type="molecule type" value="Genomic_DNA"/>
</dbReference>
<dbReference type="GO" id="GO:0016034">
    <property type="term" value="F:maleylacetoacetate isomerase activity"/>
    <property type="evidence" value="ECO:0007669"/>
    <property type="project" value="TreeGrafter"/>
</dbReference>
<dbReference type="InterPro" id="IPR036282">
    <property type="entry name" value="Glutathione-S-Trfase_C_sf"/>
</dbReference>
<dbReference type="GO" id="GO:0004364">
    <property type="term" value="F:glutathione transferase activity"/>
    <property type="evidence" value="ECO:0007669"/>
    <property type="project" value="TreeGrafter"/>
</dbReference>
<organism evidence="3 5">
    <name type="scientific">Didymodactylos carnosus</name>
    <dbReference type="NCBI Taxonomy" id="1234261"/>
    <lineage>
        <taxon>Eukaryota</taxon>
        <taxon>Metazoa</taxon>
        <taxon>Spiralia</taxon>
        <taxon>Gnathifera</taxon>
        <taxon>Rotifera</taxon>
        <taxon>Eurotatoria</taxon>
        <taxon>Bdelloidea</taxon>
        <taxon>Philodinida</taxon>
        <taxon>Philodinidae</taxon>
        <taxon>Didymodactylos</taxon>
    </lineage>
</organism>
<evidence type="ECO:0000313" key="4">
    <source>
        <dbReference type="EMBL" id="CAF4036882.1"/>
    </source>
</evidence>
<dbReference type="PROSITE" id="PS50404">
    <property type="entry name" value="GST_NTER"/>
    <property type="match status" value="1"/>
</dbReference>
<name>A0A8S2EHY2_9BILA</name>
<comment type="caution">
    <text evidence="3">The sequence shown here is derived from an EMBL/GenBank/DDBJ whole genome shotgun (WGS) entry which is preliminary data.</text>
</comment>
<dbReference type="PROSITE" id="PS50405">
    <property type="entry name" value="GST_CTER"/>
    <property type="match status" value="1"/>
</dbReference>
<dbReference type="InterPro" id="IPR040079">
    <property type="entry name" value="Glutathione_S-Trfase"/>
</dbReference>
<dbReference type="InterPro" id="IPR036249">
    <property type="entry name" value="Thioredoxin-like_sf"/>
</dbReference>
<sequence>MSSPRDKKESVAEAENGHQVLSDDIFLFWASGSLPCWRVQIVLEEKNLNGYKNKLVSLDRNEHKSGAVLKQNPRGQVPSLNFRSVVLNESMATCIFLDSSKKHEGTRLIPEEHRLQARVLQLTFDVLQLQKVGSEELIFYAWHTTVERREKDVLITRKENLIDELLKWEMLLTETNKNKLNCVFVTGEQFTLADVFLFPQLAILVRYGYPLKLHERLKIYYDNLKERSSVKNSWPPHWNVSSASDLLSDCAQIYEKRKGNGKETVYSEYDKPVKCTSNEKDTETK</sequence>
<dbReference type="InterPro" id="IPR004045">
    <property type="entry name" value="Glutathione_S-Trfase_N"/>
</dbReference>
<reference evidence="3" key="1">
    <citation type="submission" date="2021-02" db="EMBL/GenBank/DDBJ databases">
        <authorList>
            <person name="Nowell W R."/>
        </authorList>
    </citation>
    <scope>NUCLEOTIDE SEQUENCE</scope>
</reference>
<dbReference type="EMBL" id="CAJNOK010015614">
    <property type="protein sequence ID" value="CAF1228877.1"/>
    <property type="molecule type" value="Genomic_DNA"/>
</dbReference>
<dbReference type="Gene3D" id="1.20.1050.10">
    <property type="match status" value="1"/>
</dbReference>
<feature type="domain" description="GST C-terminal" evidence="2">
    <location>
        <begin position="109"/>
        <end position="246"/>
    </location>
</feature>
<dbReference type="FunFam" id="3.40.30.10:FF:000221">
    <property type="entry name" value="Glutathione S-transferase rho"/>
    <property type="match status" value="1"/>
</dbReference>
<evidence type="ECO:0000259" key="2">
    <source>
        <dbReference type="PROSITE" id="PS50405"/>
    </source>
</evidence>